<evidence type="ECO:0000313" key="4">
    <source>
        <dbReference type="Proteomes" id="UP000053927"/>
    </source>
</evidence>
<evidence type="ECO:0000313" key="3">
    <source>
        <dbReference type="EMBL" id="EIM79953.1"/>
    </source>
</evidence>
<proteinExistence type="predicted"/>
<organism evidence="3 4">
    <name type="scientific">Stereum hirsutum (strain FP-91666)</name>
    <name type="common">White-rot fungus</name>
    <dbReference type="NCBI Taxonomy" id="721885"/>
    <lineage>
        <taxon>Eukaryota</taxon>
        <taxon>Fungi</taxon>
        <taxon>Dikarya</taxon>
        <taxon>Basidiomycota</taxon>
        <taxon>Agaricomycotina</taxon>
        <taxon>Agaricomycetes</taxon>
        <taxon>Russulales</taxon>
        <taxon>Stereaceae</taxon>
        <taxon>Stereum</taxon>
    </lineage>
</organism>
<dbReference type="EMBL" id="JH687400">
    <property type="protein sequence ID" value="EIM79953.1"/>
    <property type="molecule type" value="Genomic_DNA"/>
</dbReference>
<name>R7RYP9_STEHR</name>
<evidence type="ECO:0000256" key="1">
    <source>
        <dbReference type="SAM" id="MobiDB-lite"/>
    </source>
</evidence>
<evidence type="ECO:0000256" key="2">
    <source>
        <dbReference type="SAM" id="Phobius"/>
    </source>
</evidence>
<dbReference type="Proteomes" id="UP000053927">
    <property type="component" value="Unassembled WGS sequence"/>
</dbReference>
<dbReference type="GeneID" id="18802253"/>
<accession>R7RYP9</accession>
<dbReference type="AlphaFoldDB" id="R7RYP9"/>
<gene>
    <name evidence="3" type="ORF">STEHIDRAFT_163208</name>
</gene>
<keyword evidence="2" id="KW-1133">Transmembrane helix</keyword>
<feature type="region of interest" description="Disordered" evidence="1">
    <location>
        <begin position="76"/>
        <end position="172"/>
    </location>
</feature>
<reference evidence="4" key="1">
    <citation type="journal article" date="2012" name="Science">
        <title>The Paleozoic origin of enzymatic lignin decomposition reconstructed from 31 fungal genomes.</title>
        <authorList>
            <person name="Floudas D."/>
            <person name="Binder M."/>
            <person name="Riley R."/>
            <person name="Barry K."/>
            <person name="Blanchette R.A."/>
            <person name="Henrissat B."/>
            <person name="Martinez A.T."/>
            <person name="Otillar R."/>
            <person name="Spatafora J.W."/>
            <person name="Yadav J.S."/>
            <person name="Aerts A."/>
            <person name="Benoit I."/>
            <person name="Boyd A."/>
            <person name="Carlson A."/>
            <person name="Copeland A."/>
            <person name="Coutinho P.M."/>
            <person name="de Vries R.P."/>
            <person name="Ferreira P."/>
            <person name="Findley K."/>
            <person name="Foster B."/>
            <person name="Gaskell J."/>
            <person name="Glotzer D."/>
            <person name="Gorecki P."/>
            <person name="Heitman J."/>
            <person name="Hesse C."/>
            <person name="Hori C."/>
            <person name="Igarashi K."/>
            <person name="Jurgens J.A."/>
            <person name="Kallen N."/>
            <person name="Kersten P."/>
            <person name="Kohler A."/>
            <person name="Kuees U."/>
            <person name="Kumar T.K.A."/>
            <person name="Kuo A."/>
            <person name="LaButti K."/>
            <person name="Larrondo L.F."/>
            <person name="Lindquist E."/>
            <person name="Ling A."/>
            <person name="Lombard V."/>
            <person name="Lucas S."/>
            <person name="Lundell T."/>
            <person name="Martin R."/>
            <person name="McLaughlin D.J."/>
            <person name="Morgenstern I."/>
            <person name="Morin E."/>
            <person name="Murat C."/>
            <person name="Nagy L.G."/>
            <person name="Nolan M."/>
            <person name="Ohm R.A."/>
            <person name="Patyshakuliyeva A."/>
            <person name="Rokas A."/>
            <person name="Ruiz-Duenas F.J."/>
            <person name="Sabat G."/>
            <person name="Salamov A."/>
            <person name="Samejima M."/>
            <person name="Schmutz J."/>
            <person name="Slot J.C."/>
            <person name="St John F."/>
            <person name="Stenlid J."/>
            <person name="Sun H."/>
            <person name="Sun S."/>
            <person name="Syed K."/>
            <person name="Tsang A."/>
            <person name="Wiebenga A."/>
            <person name="Young D."/>
            <person name="Pisabarro A."/>
            <person name="Eastwood D.C."/>
            <person name="Martin F."/>
            <person name="Cullen D."/>
            <person name="Grigoriev I.V."/>
            <person name="Hibbett D.S."/>
        </authorList>
    </citation>
    <scope>NUCLEOTIDE SEQUENCE [LARGE SCALE GENOMIC DNA]</scope>
    <source>
        <strain evidence="4">FP-91666</strain>
    </source>
</reference>
<keyword evidence="4" id="KW-1185">Reference proteome</keyword>
<protein>
    <submittedName>
        <fullName evidence="3">Uncharacterized protein</fullName>
    </submittedName>
</protein>
<sequence>MPLLTSLCELWSCVLYVFGFLVLLCAIDNTRIQHTRTIYLYDPNGAEYISFEVATYGVRENAPNAPVPTLLAADGVAQEPDMRAGSNSARGGRAIRADSQRDTDGSDLSMSYGSTVTESPSAASTSISGETLVGSDAGTSMSVGTLVGSEPGTSMSGDTLVGSVDSDWDMLE</sequence>
<keyword evidence="2" id="KW-0472">Membrane</keyword>
<dbReference type="RefSeq" id="XP_007310942.1">
    <property type="nucleotide sequence ID" value="XM_007310880.1"/>
</dbReference>
<feature type="compositionally biased region" description="Polar residues" evidence="1">
    <location>
        <begin position="106"/>
        <end position="129"/>
    </location>
</feature>
<dbReference type="KEGG" id="shs:STEHIDRAFT_163208"/>
<feature type="transmembrane region" description="Helical" evidence="2">
    <location>
        <begin position="6"/>
        <end position="27"/>
    </location>
</feature>
<keyword evidence="2" id="KW-0812">Transmembrane</keyword>
<feature type="compositionally biased region" description="Basic and acidic residues" evidence="1">
    <location>
        <begin position="95"/>
        <end position="104"/>
    </location>
</feature>